<protein>
    <submittedName>
        <fullName evidence="2">Uncharacterized protein</fullName>
    </submittedName>
</protein>
<feature type="compositionally biased region" description="Low complexity" evidence="1">
    <location>
        <begin position="273"/>
        <end position="284"/>
    </location>
</feature>
<dbReference type="AlphaFoldDB" id="A0A813I9P2"/>
<comment type="caution">
    <text evidence="2">The sequence shown here is derived from an EMBL/GenBank/DDBJ whole genome shotgun (WGS) entry which is preliminary data.</text>
</comment>
<organism evidence="2 3">
    <name type="scientific">Polarella glacialis</name>
    <name type="common">Dinoflagellate</name>
    <dbReference type="NCBI Taxonomy" id="89957"/>
    <lineage>
        <taxon>Eukaryota</taxon>
        <taxon>Sar</taxon>
        <taxon>Alveolata</taxon>
        <taxon>Dinophyceae</taxon>
        <taxon>Suessiales</taxon>
        <taxon>Suessiaceae</taxon>
        <taxon>Polarella</taxon>
    </lineage>
</organism>
<evidence type="ECO:0000256" key="1">
    <source>
        <dbReference type="SAM" id="MobiDB-lite"/>
    </source>
</evidence>
<evidence type="ECO:0000313" key="3">
    <source>
        <dbReference type="Proteomes" id="UP000626109"/>
    </source>
</evidence>
<sequence>DDDLEEDSDESLQTEAVVVHDTNPKAVVVHEPEPHEPEPPASMDLWDELLGSLEDDLHGRLSSPSRGGGESISGLPAIPESSNSNSNNNSNNSNNSNNNNDNSNSNNNNNSNNDNNNNNDNKNNNHNSNNSYIISHKGQHEQQATRQELSQQHPPWSRERSGDATGDAGTSVASCACPALDLSLSLGGNSVARSFAEEFQFQVAKSAVGAGAGSPPDGDDGGDGSNSESEGSELPQASAFVARSGKAPFDEATPASSEDSGDDSECAIVAMHSPAASSSGSSSGQTYTPRLLLRPALETE</sequence>
<feature type="compositionally biased region" description="Low complexity" evidence="1">
    <location>
        <begin position="81"/>
        <end position="131"/>
    </location>
</feature>
<feature type="non-terminal residue" evidence="2">
    <location>
        <position position="1"/>
    </location>
</feature>
<dbReference type="EMBL" id="CAJNNW010005382">
    <property type="protein sequence ID" value="CAE8647370.1"/>
    <property type="molecule type" value="Genomic_DNA"/>
</dbReference>
<name>A0A813I9P2_POLGL</name>
<accession>A0A813I9P2</accession>
<feature type="region of interest" description="Disordered" evidence="1">
    <location>
        <begin position="207"/>
        <end position="300"/>
    </location>
</feature>
<dbReference type="Proteomes" id="UP000626109">
    <property type="component" value="Unassembled WGS sequence"/>
</dbReference>
<gene>
    <name evidence="2" type="ORF">PGLA2088_LOCUS5622</name>
</gene>
<dbReference type="PANTHER" id="PTHR42264">
    <property type="entry name" value="EPHRIN_REC_LIKE DOMAIN-CONTAINING PROTEIN"/>
    <property type="match status" value="1"/>
</dbReference>
<evidence type="ECO:0000313" key="2">
    <source>
        <dbReference type="EMBL" id="CAE8647370.1"/>
    </source>
</evidence>
<feature type="region of interest" description="Disordered" evidence="1">
    <location>
        <begin position="1"/>
        <end position="170"/>
    </location>
</feature>
<reference evidence="2" key="1">
    <citation type="submission" date="2021-02" db="EMBL/GenBank/DDBJ databases">
        <authorList>
            <person name="Dougan E. K."/>
            <person name="Rhodes N."/>
            <person name="Thang M."/>
            <person name="Chan C."/>
        </authorList>
    </citation>
    <scope>NUCLEOTIDE SEQUENCE</scope>
</reference>
<feature type="compositionally biased region" description="Polar residues" evidence="1">
    <location>
        <begin position="141"/>
        <end position="154"/>
    </location>
</feature>
<proteinExistence type="predicted"/>
<feature type="compositionally biased region" description="Basic and acidic residues" evidence="1">
    <location>
        <begin position="28"/>
        <end position="38"/>
    </location>
</feature>
<feature type="compositionally biased region" description="Acidic residues" evidence="1">
    <location>
        <begin position="1"/>
        <end position="12"/>
    </location>
</feature>